<protein>
    <recommendedName>
        <fullName evidence="3">Coiled-coil protein</fullName>
    </recommendedName>
</protein>
<sequence length="150" mass="17022">MSLEQRVDDLMEENNILRTYIAEQELAREAWTQENLQALNRKLDEYINTFRGTEVGGRGIMPPLASAAASASVSTGETEQQLRRKVQELHRTLAQVRAVQSEMPTQEQLQRLQDASETSVYRENAMLKAELRDLRRCLQAEGLISTGSMI</sequence>
<evidence type="ECO:0000313" key="1">
    <source>
        <dbReference type="EMBL" id="TNJ26846.1"/>
    </source>
</evidence>
<evidence type="ECO:0000313" key="2">
    <source>
        <dbReference type="Proteomes" id="UP000315496"/>
    </source>
</evidence>
<dbReference type="EMBL" id="VDLU01000004">
    <property type="protein sequence ID" value="TNJ26846.1"/>
    <property type="molecule type" value="Genomic_DNA"/>
</dbReference>
<dbReference type="OrthoDB" id="10253249at2759"/>
<dbReference type="Proteomes" id="UP000315496">
    <property type="component" value="Chromosome 4"/>
</dbReference>
<organism evidence="1 2">
    <name type="scientific">Giardia muris</name>
    <dbReference type="NCBI Taxonomy" id="5742"/>
    <lineage>
        <taxon>Eukaryota</taxon>
        <taxon>Metamonada</taxon>
        <taxon>Diplomonadida</taxon>
        <taxon>Hexamitidae</taxon>
        <taxon>Giardiinae</taxon>
        <taxon>Giardia</taxon>
    </lineage>
</organism>
<comment type="caution">
    <text evidence="1">The sequence shown here is derived from an EMBL/GenBank/DDBJ whole genome shotgun (WGS) entry which is preliminary data.</text>
</comment>
<gene>
    <name evidence="1" type="ORF">GMRT_10575</name>
</gene>
<keyword evidence="2" id="KW-1185">Reference proteome</keyword>
<dbReference type="AlphaFoldDB" id="A0A4Z1SMD6"/>
<proteinExistence type="predicted"/>
<evidence type="ECO:0008006" key="3">
    <source>
        <dbReference type="Google" id="ProtNLM"/>
    </source>
</evidence>
<name>A0A4Z1SMD6_GIAMU</name>
<dbReference type="VEuPathDB" id="GiardiaDB:GMRT_10575"/>
<accession>A0A4Z1SMD6</accession>
<reference evidence="1 2" key="1">
    <citation type="submission" date="2019-05" db="EMBL/GenBank/DDBJ databases">
        <title>The compact genome of Giardia muris reveals important steps in the evolution of intestinal protozoan parasites.</title>
        <authorList>
            <person name="Xu F."/>
            <person name="Jimenez-Gonzalez A."/>
            <person name="Einarsson E."/>
            <person name="Astvaldsson A."/>
            <person name="Peirasmaki D."/>
            <person name="Eckmann L."/>
            <person name="Andersson J.O."/>
            <person name="Svard S.G."/>
            <person name="Jerlstrom-Hultqvist J."/>
        </authorList>
    </citation>
    <scope>NUCLEOTIDE SEQUENCE [LARGE SCALE GENOMIC DNA]</scope>
    <source>
        <strain evidence="1 2">Roberts-Thomson</strain>
    </source>
</reference>